<proteinExistence type="predicted"/>
<keyword evidence="5" id="KW-0732">Signal</keyword>
<keyword evidence="4" id="KW-0812">Transmembrane</keyword>
<keyword evidence="3" id="KW-1134">Transmembrane beta strand</keyword>
<evidence type="ECO:0000256" key="7">
    <source>
        <dbReference type="ARBA" id="ARBA00023237"/>
    </source>
</evidence>
<evidence type="ECO:0000256" key="6">
    <source>
        <dbReference type="ARBA" id="ARBA00023136"/>
    </source>
</evidence>
<dbReference type="GO" id="GO:0009279">
    <property type="term" value="C:cell outer membrane"/>
    <property type="evidence" value="ECO:0007669"/>
    <property type="project" value="UniProtKB-SubCell"/>
</dbReference>
<evidence type="ECO:0000256" key="2">
    <source>
        <dbReference type="ARBA" id="ARBA00022448"/>
    </source>
</evidence>
<protein>
    <recommendedName>
        <fullName evidence="9">TonB-dependent receptor-like beta-barrel domain-containing protein</fullName>
    </recommendedName>
</protein>
<evidence type="ECO:0000256" key="3">
    <source>
        <dbReference type="ARBA" id="ARBA00022452"/>
    </source>
</evidence>
<sequence>MDDRSGWFHGADPGLYSWELAEDFNDMNGNGIWDPGENFTDADGNGVWSGPELVKGLEKRDGDYWLEPEMYEDYEPFYDYESILLTWQNVPGYNDIPFNNGGWFGLENPYYYMPSITGVGWDEGRTFGGHDNFYADSRATTDEVRVDLTSQLTDKWKLRTGFDYKYHKLNFYEVKYPWRGAGAFVQTFAEYWQDTGPDGMVLGDSGYVAADLGEGNGRWDIGEAFTDANGNGDWDEYREPEEFSAYIQNIFEVPWMVVNYGVRIDMVNYNSQIWGVPPPLQDSLGTVYSPGHPYFYSDLNNNNQWDENEEYSDIAGLARQMVFLEDSDWFYKISPRIGLSHVITDKSTFTFNYGLYYQTPIYQNVYLNTNRLEDPEELFEEGEGTVGNATMGAERTQSYSVAFNVQVGQSWAYSIGAWVKDMDQMTRYTHERSGVYSYQIARNGDYGSAKGIDLTLEWRSPLFGSQLQYTYSIAKANSEYAWASISGQYVDAPSQERLAYYDRPHDLTYYMYTMLPLGINAGVTAFYMSGYPYTPVIFRGKDPAPDSRNLNSKRGPSYRNVNLTFSKYFQTLGHRFSLGLNVFNIFDIRNAIDIYEMTGKPDDPGTYYTNYVGLPGTDPNGAGVFANLSSAYYDRPWRLSSPREINFFIRIDFN</sequence>
<keyword evidence="2" id="KW-0813">Transport</keyword>
<dbReference type="GO" id="GO:0015344">
    <property type="term" value="F:siderophore uptake transmembrane transporter activity"/>
    <property type="evidence" value="ECO:0007669"/>
    <property type="project" value="TreeGrafter"/>
</dbReference>
<dbReference type="EMBL" id="KF170413">
    <property type="protein sequence ID" value="AGO87766.1"/>
    <property type="molecule type" value="Genomic_DNA"/>
</dbReference>
<evidence type="ECO:0008006" key="9">
    <source>
        <dbReference type="Google" id="ProtNLM"/>
    </source>
</evidence>
<accession>S4W546</accession>
<reference evidence="8" key="1">
    <citation type="journal article" date="2014" name="ISME J.">
        <title>Genomic properties of Marine Group A bacteria indicate a role in the marine sulfur cycle.</title>
        <authorList>
            <person name="Wright J.J."/>
            <person name="Mewis K."/>
            <person name="Hanson N.W."/>
            <person name="Konwar K.M."/>
            <person name="Maas K.R."/>
            <person name="Hallam S.J."/>
        </authorList>
    </citation>
    <scope>NUCLEOTIDE SEQUENCE</scope>
</reference>
<organism evidence="8">
    <name type="scientific">uncultured bacterium L413009-K18</name>
    <dbReference type="NCBI Taxonomy" id="1343850"/>
    <lineage>
        <taxon>Bacteria</taxon>
        <taxon>environmental samples</taxon>
    </lineage>
</organism>
<dbReference type="AlphaFoldDB" id="S4W546"/>
<evidence type="ECO:0000256" key="5">
    <source>
        <dbReference type="ARBA" id="ARBA00022729"/>
    </source>
</evidence>
<evidence type="ECO:0000256" key="1">
    <source>
        <dbReference type="ARBA" id="ARBA00004571"/>
    </source>
</evidence>
<dbReference type="InterPro" id="IPR036942">
    <property type="entry name" value="Beta-barrel_TonB_sf"/>
</dbReference>
<dbReference type="PANTHER" id="PTHR30069:SF29">
    <property type="entry name" value="HEMOGLOBIN AND HEMOGLOBIN-HAPTOGLOBIN-BINDING PROTEIN 1-RELATED"/>
    <property type="match status" value="1"/>
</dbReference>
<evidence type="ECO:0000256" key="4">
    <source>
        <dbReference type="ARBA" id="ARBA00022692"/>
    </source>
</evidence>
<keyword evidence="6" id="KW-0472">Membrane</keyword>
<dbReference type="PANTHER" id="PTHR30069">
    <property type="entry name" value="TONB-DEPENDENT OUTER MEMBRANE RECEPTOR"/>
    <property type="match status" value="1"/>
</dbReference>
<dbReference type="GO" id="GO:0044718">
    <property type="term" value="P:siderophore transmembrane transport"/>
    <property type="evidence" value="ECO:0007669"/>
    <property type="project" value="TreeGrafter"/>
</dbReference>
<name>S4W546_9BACT</name>
<dbReference type="Gene3D" id="2.40.170.20">
    <property type="entry name" value="TonB-dependent receptor, beta-barrel domain"/>
    <property type="match status" value="1"/>
</dbReference>
<comment type="subcellular location">
    <subcellularLocation>
        <location evidence="1">Cell outer membrane</location>
        <topology evidence="1">Multi-pass membrane protein</topology>
    </subcellularLocation>
</comment>
<dbReference type="SUPFAM" id="SSF56935">
    <property type="entry name" value="Porins"/>
    <property type="match status" value="1"/>
</dbReference>
<evidence type="ECO:0000313" key="8">
    <source>
        <dbReference type="EMBL" id="AGO87766.1"/>
    </source>
</evidence>
<keyword evidence="7" id="KW-0998">Cell outer membrane</keyword>
<dbReference type="InterPro" id="IPR039426">
    <property type="entry name" value="TonB-dep_rcpt-like"/>
</dbReference>